<feature type="binding site" evidence="9">
    <location>
        <begin position="223"/>
        <end position="226"/>
    </location>
    <ligand>
        <name>substrate</name>
    </ligand>
</feature>
<evidence type="ECO:0000256" key="7">
    <source>
        <dbReference type="ARBA" id="ARBA00049366"/>
    </source>
</evidence>
<evidence type="ECO:0000256" key="3">
    <source>
        <dbReference type="ARBA" id="ARBA00022801"/>
    </source>
</evidence>
<dbReference type="GO" id="GO:0008233">
    <property type="term" value="F:peptidase activity"/>
    <property type="evidence" value="ECO:0007669"/>
    <property type="project" value="UniProtKB-KW"/>
</dbReference>
<name>A0A2R7Y8U3_9CREN</name>
<reference evidence="11 12" key="1">
    <citation type="journal article" date="2018" name="Syst. Appl. Microbiol.">
        <title>A new symbiotic nanoarchaeote (Candidatus Nanoclepta minutus) and its host (Zestosphaera tikiterensis gen. nov., sp. nov.) from a New Zealand hot spring.</title>
        <authorList>
            <person name="St John E."/>
            <person name="Liu Y."/>
            <person name="Podar M."/>
            <person name="Stott M.B."/>
            <person name="Meneghin J."/>
            <person name="Chen Z."/>
            <person name="Lagutin K."/>
            <person name="Mitchell K."/>
            <person name="Reysenbach A.L."/>
        </authorList>
    </citation>
    <scope>NUCLEOTIDE SEQUENCE [LARGE SCALE GENOMIC DNA]</scope>
    <source>
        <strain evidence="11">NZ3</strain>
    </source>
</reference>
<feature type="site" description="Cleavage; by autolysis" evidence="10">
    <location>
        <begin position="172"/>
        <end position="173"/>
    </location>
</feature>
<protein>
    <recommendedName>
        <fullName evidence="6">Plant-type L-asparaginase</fullName>
        <ecNumber evidence="1">3.5.1.1</ecNumber>
    </recommendedName>
    <alternativeName>
        <fullName evidence="5">L-asparagine amidohydrolase</fullName>
    </alternativeName>
</protein>
<accession>A0A2R7Y8U3</accession>
<keyword evidence="4" id="KW-0068">Autocatalytic cleavage</keyword>
<keyword evidence="2" id="KW-0645">Protease</keyword>
<proteinExistence type="predicted"/>
<dbReference type="InterPro" id="IPR029055">
    <property type="entry name" value="Ntn_hydrolases_N"/>
</dbReference>
<organism evidence="11 12">
    <name type="scientific">Zestosphaera tikiterensis</name>
    <dbReference type="NCBI Taxonomy" id="1973259"/>
    <lineage>
        <taxon>Archaea</taxon>
        <taxon>Thermoproteota</taxon>
        <taxon>Thermoprotei</taxon>
        <taxon>Desulfurococcales</taxon>
        <taxon>Desulfurococcaceae</taxon>
        <taxon>Zestosphaera</taxon>
    </lineage>
</organism>
<comment type="catalytic activity">
    <reaction evidence="7">
        <text>L-asparagine + H2O = L-aspartate + NH4(+)</text>
        <dbReference type="Rhea" id="RHEA:21016"/>
        <dbReference type="ChEBI" id="CHEBI:15377"/>
        <dbReference type="ChEBI" id="CHEBI:28938"/>
        <dbReference type="ChEBI" id="CHEBI:29991"/>
        <dbReference type="ChEBI" id="CHEBI:58048"/>
        <dbReference type="EC" id="3.5.1.1"/>
    </reaction>
</comment>
<evidence type="ECO:0000313" key="11">
    <source>
        <dbReference type="EMBL" id="PUA33943.1"/>
    </source>
</evidence>
<evidence type="ECO:0000313" key="12">
    <source>
        <dbReference type="Proteomes" id="UP000244093"/>
    </source>
</evidence>
<dbReference type="Pfam" id="PF01112">
    <property type="entry name" value="Asparaginase_2"/>
    <property type="match status" value="1"/>
</dbReference>
<dbReference type="GO" id="GO:0004067">
    <property type="term" value="F:asparaginase activity"/>
    <property type="evidence" value="ECO:0007669"/>
    <property type="project" value="UniProtKB-EC"/>
</dbReference>
<evidence type="ECO:0000256" key="6">
    <source>
        <dbReference type="ARBA" id="ARBA00044776"/>
    </source>
</evidence>
<feature type="binding site" evidence="9">
    <location>
        <begin position="201"/>
        <end position="204"/>
    </location>
    <ligand>
        <name>substrate</name>
    </ligand>
</feature>
<dbReference type="GO" id="GO:0006508">
    <property type="term" value="P:proteolysis"/>
    <property type="evidence" value="ECO:0007669"/>
    <property type="project" value="UniProtKB-KW"/>
</dbReference>
<dbReference type="Proteomes" id="UP000244093">
    <property type="component" value="Unassembled WGS sequence"/>
</dbReference>
<dbReference type="PANTHER" id="PTHR10188">
    <property type="entry name" value="L-ASPARAGINASE"/>
    <property type="match status" value="1"/>
</dbReference>
<dbReference type="Gene3D" id="3.60.20.30">
    <property type="entry name" value="(Glycosyl)asparaginase"/>
    <property type="match status" value="1"/>
</dbReference>
<evidence type="ECO:0000256" key="9">
    <source>
        <dbReference type="PIRSR" id="PIRSR600246-2"/>
    </source>
</evidence>
<evidence type="ECO:0000256" key="5">
    <source>
        <dbReference type="ARBA" id="ARBA00030414"/>
    </source>
</evidence>
<dbReference type="GO" id="GO:0005737">
    <property type="term" value="C:cytoplasm"/>
    <property type="evidence" value="ECO:0007669"/>
    <property type="project" value="TreeGrafter"/>
</dbReference>
<feature type="active site" description="Nucleophile" evidence="8">
    <location>
        <position position="173"/>
    </location>
</feature>
<dbReference type="FunFam" id="3.60.20.30:FF:000001">
    <property type="entry name" value="Isoaspartyl peptidase/L-asparaginase"/>
    <property type="match status" value="1"/>
</dbReference>
<evidence type="ECO:0000256" key="2">
    <source>
        <dbReference type="ARBA" id="ARBA00022670"/>
    </source>
</evidence>
<dbReference type="InterPro" id="IPR000246">
    <property type="entry name" value="Peptidase_T2"/>
</dbReference>
<dbReference type="PANTHER" id="PTHR10188:SF6">
    <property type="entry name" value="N(4)-(BETA-N-ACETYLGLUCOSAMINYL)-L-ASPARAGINASE"/>
    <property type="match status" value="1"/>
</dbReference>
<evidence type="ECO:0000256" key="8">
    <source>
        <dbReference type="PIRSR" id="PIRSR600246-1"/>
    </source>
</evidence>
<dbReference type="SUPFAM" id="SSF56235">
    <property type="entry name" value="N-terminal nucleophile aminohydrolases (Ntn hydrolases)"/>
    <property type="match status" value="1"/>
</dbReference>
<dbReference type="EMBL" id="NBVN01000001">
    <property type="protein sequence ID" value="PUA33943.1"/>
    <property type="molecule type" value="Genomic_DNA"/>
</dbReference>
<dbReference type="EC" id="3.5.1.1" evidence="1"/>
<dbReference type="AlphaFoldDB" id="A0A2R7Y8U3"/>
<evidence type="ECO:0000256" key="1">
    <source>
        <dbReference type="ARBA" id="ARBA00012920"/>
    </source>
</evidence>
<evidence type="ECO:0000256" key="4">
    <source>
        <dbReference type="ARBA" id="ARBA00022813"/>
    </source>
</evidence>
<dbReference type="CDD" id="cd14950">
    <property type="entry name" value="Asparaginase_2_like_2"/>
    <property type="match status" value="1"/>
</dbReference>
<comment type="caution">
    <text evidence="11">The sequence shown here is derived from an EMBL/GenBank/DDBJ whole genome shotgun (WGS) entry which is preliminary data.</text>
</comment>
<keyword evidence="3" id="KW-0378">Hydrolase</keyword>
<gene>
    <name evidence="11" type="ORF">B7O98_00550</name>
</gene>
<sequence length="309" mass="32619">MNGVVVVHAGAGTWRFFNRDEVTKVIKSSLRAGIEALKRGGTALDAVVNATIVLEDSGILNAGLGSVVDALGRLTMDAGVMDGYTGRAGAVAAVTYPKNPVVLARKVMELTDHIILSGSGADELAFRLNLPKHPGPTERVLKLYKEYVSKADPTSVRFAKNVKIAKELGMLDTVGAVALDNDGRLAAAVSTGGIILKFPGRVGDSAIPGAGFYADRYGAAVATGVGETIMMSLLTYRAVQLIKEGYTAITAAKMALQFHTSLFGKDTAGLIIVDRSGTPYGAYNTQAMPWGYIRVDMEEPYISGFPETT</sequence>
<evidence type="ECO:0000256" key="10">
    <source>
        <dbReference type="PIRSR" id="PIRSR600246-3"/>
    </source>
</evidence>